<accession>A0A161VE92</accession>
<comment type="caution">
    <text evidence="1">The sequence shown here is derived from an EMBL/GenBank/DDBJ whole genome shotgun (WGS) entry which is preliminary data.</text>
</comment>
<dbReference type="Gene3D" id="3.10.450.50">
    <property type="match status" value="1"/>
</dbReference>
<dbReference type="Proteomes" id="UP000076584">
    <property type="component" value="Unassembled WGS sequence"/>
</dbReference>
<protein>
    <submittedName>
        <fullName evidence="1">Scytalone dehydratase</fullName>
    </submittedName>
</protein>
<evidence type="ECO:0000313" key="2">
    <source>
        <dbReference type="Proteomes" id="UP000076584"/>
    </source>
</evidence>
<organism evidence="1 2">
    <name type="scientific">Colletotrichum incanum</name>
    <name type="common">Soybean anthracnose fungus</name>
    <dbReference type="NCBI Taxonomy" id="1573173"/>
    <lineage>
        <taxon>Eukaryota</taxon>
        <taxon>Fungi</taxon>
        <taxon>Dikarya</taxon>
        <taxon>Ascomycota</taxon>
        <taxon>Pezizomycotina</taxon>
        <taxon>Sordariomycetes</taxon>
        <taxon>Hypocreomycetidae</taxon>
        <taxon>Glomerellales</taxon>
        <taxon>Glomerellaceae</taxon>
        <taxon>Colletotrichum</taxon>
        <taxon>Colletotrichum spaethianum species complex</taxon>
    </lineage>
</organism>
<gene>
    <name evidence="1" type="ORF">CI238_12766</name>
</gene>
<name>A0A161VE92_COLIC</name>
<feature type="non-terminal residue" evidence="1">
    <location>
        <position position="1"/>
    </location>
</feature>
<keyword evidence="2" id="KW-1185">Reference proteome</keyword>
<sequence>LSLDNLNHMYGLMMTSAETLCCTWADEQAFRKLSFKWSIAWDRKDISTWLEIATPEIIADYTDYPAVGVLRQGDSEEFFKSSFSNTGLGDPRLVARQQETGRSEHGISESSLMDELLNGIPAHFVNFGM</sequence>
<reference evidence="1 2" key="1">
    <citation type="submission" date="2015-06" db="EMBL/GenBank/DDBJ databases">
        <title>Survival trade-offs in plant roots during colonization by closely related pathogenic and mutualistic fungi.</title>
        <authorList>
            <person name="Hacquard S."/>
            <person name="Kracher B."/>
            <person name="Hiruma K."/>
            <person name="Weinman A."/>
            <person name="Muench P."/>
            <person name="Garrido Oter R."/>
            <person name="Ver Loren van Themaat E."/>
            <person name="Dallerey J.-F."/>
            <person name="Damm U."/>
            <person name="Henrissat B."/>
            <person name="Lespinet O."/>
            <person name="Thon M."/>
            <person name="Kemen E."/>
            <person name="McHardy A.C."/>
            <person name="Schulze-Lefert P."/>
            <person name="O'Connell R.J."/>
        </authorList>
    </citation>
    <scope>NUCLEOTIDE SEQUENCE [LARGE SCALE GENOMIC DNA]</scope>
    <source>
        <strain evidence="1 2">MAFF 238704</strain>
    </source>
</reference>
<dbReference type="AlphaFoldDB" id="A0A161VE92"/>
<evidence type="ECO:0000313" key="1">
    <source>
        <dbReference type="EMBL" id="KZL63865.1"/>
    </source>
</evidence>
<dbReference type="EMBL" id="LFIW01002723">
    <property type="protein sequence ID" value="KZL63865.1"/>
    <property type="molecule type" value="Genomic_DNA"/>
</dbReference>
<dbReference type="STRING" id="1573173.A0A161VE92"/>
<proteinExistence type="predicted"/>